<sequence length="92" mass="10590">MSLLQLWAWTRILPLAPRITEKINDDATAPYGARWDFSVTHKESPSHVLVAHRTSLQNLLPNQFDWTPYRNVHHSLAQICTSGMQSWASQCF</sequence>
<evidence type="ECO:0000259" key="1">
    <source>
        <dbReference type="Pfam" id="PF10536"/>
    </source>
</evidence>
<dbReference type="InterPro" id="IPR019557">
    <property type="entry name" value="AminoTfrase-like_pln_mobile"/>
</dbReference>
<evidence type="ECO:0000313" key="3">
    <source>
        <dbReference type="Proteomes" id="UP001229421"/>
    </source>
</evidence>
<organism evidence="2 3">
    <name type="scientific">Tagetes erecta</name>
    <name type="common">African marigold</name>
    <dbReference type="NCBI Taxonomy" id="13708"/>
    <lineage>
        <taxon>Eukaryota</taxon>
        <taxon>Viridiplantae</taxon>
        <taxon>Streptophyta</taxon>
        <taxon>Embryophyta</taxon>
        <taxon>Tracheophyta</taxon>
        <taxon>Spermatophyta</taxon>
        <taxon>Magnoliopsida</taxon>
        <taxon>eudicotyledons</taxon>
        <taxon>Gunneridae</taxon>
        <taxon>Pentapetalae</taxon>
        <taxon>asterids</taxon>
        <taxon>campanulids</taxon>
        <taxon>Asterales</taxon>
        <taxon>Asteraceae</taxon>
        <taxon>Asteroideae</taxon>
        <taxon>Heliantheae alliance</taxon>
        <taxon>Tageteae</taxon>
        <taxon>Tagetes</taxon>
    </lineage>
</organism>
<keyword evidence="3" id="KW-1185">Reference proteome</keyword>
<name>A0AAD8JRI9_TARER</name>
<dbReference type="EMBL" id="JAUHHV010000012">
    <property type="protein sequence ID" value="KAK1406540.1"/>
    <property type="molecule type" value="Genomic_DNA"/>
</dbReference>
<gene>
    <name evidence="2" type="ORF">QVD17_41947</name>
</gene>
<reference evidence="2" key="1">
    <citation type="journal article" date="2023" name="bioRxiv">
        <title>Improved chromosome-level genome assembly for marigold (Tagetes erecta).</title>
        <authorList>
            <person name="Jiang F."/>
            <person name="Yuan L."/>
            <person name="Wang S."/>
            <person name="Wang H."/>
            <person name="Xu D."/>
            <person name="Wang A."/>
            <person name="Fan W."/>
        </authorList>
    </citation>
    <scope>NUCLEOTIDE SEQUENCE</scope>
    <source>
        <strain evidence="2">WSJ</strain>
        <tissue evidence="2">Leaf</tissue>
    </source>
</reference>
<evidence type="ECO:0000313" key="2">
    <source>
        <dbReference type="EMBL" id="KAK1406540.1"/>
    </source>
</evidence>
<dbReference type="Pfam" id="PF10536">
    <property type="entry name" value="PMD"/>
    <property type="match status" value="1"/>
</dbReference>
<feature type="domain" description="Aminotransferase-like plant mobile" evidence="1">
    <location>
        <begin position="2"/>
        <end position="91"/>
    </location>
</feature>
<proteinExistence type="predicted"/>
<dbReference type="AlphaFoldDB" id="A0AAD8JRI9"/>
<protein>
    <recommendedName>
        <fullName evidence="1">Aminotransferase-like plant mobile domain-containing protein</fullName>
    </recommendedName>
</protein>
<accession>A0AAD8JRI9</accession>
<comment type="caution">
    <text evidence="2">The sequence shown here is derived from an EMBL/GenBank/DDBJ whole genome shotgun (WGS) entry which is preliminary data.</text>
</comment>
<dbReference type="Proteomes" id="UP001229421">
    <property type="component" value="Unassembled WGS sequence"/>
</dbReference>